<dbReference type="SUPFAM" id="SSF47384">
    <property type="entry name" value="Homodimeric domain of signal transducing histidine kinase"/>
    <property type="match status" value="1"/>
</dbReference>
<evidence type="ECO:0000256" key="4">
    <source>
        <dbReference type="ARBA" id="ARBA00022679"/>
    </source>
</evidence>
<evidence type="ECO:0000256" key="1">
    <source>
        <dbReference type="ARBA" id="ARBA00000085"/>
    </source>
</evidence>
<comment type="caution">
    <text evidence="12">The sequence shown here is derived from an EMBL/GenBank/DDBJ whole genome shotgun (WGS) entry which is preliminary data.</text>
</comment>
<evidence type="ECO:0000313" key="12">
    <source>
        <dbReference type="EMBL" id="PZR80223.1"/>
    </source>
</evidence>
<comment type="catalytic activity">
    <reaction evidence="1">
        <text>ATP + protein L-histidine = ADP + protein N-phospho-L-histidine.</text>
        <dbReference type="EC" id="2.7.13.3"/>
    </reaction>
</comment>
<dbReference type="EC" id="2.7.13.3" evidence="2"/>
<keyword evidence="8" id="KW-0472">Membrane</keyword>
<evidence type="ECO:0000259" key="10">
    <source>
        <dbReference type="PROSITE" id="PS50110"/>
    </source>
</evidence>
<dbReference type="Pfam" id="PF02518">
    <property type="entry name" value="HATPase_c"/>
    <property type="match status" value="1"/>
</dbReference>
<dbReference type="InterPro" id="IPR005467">
    <property type="entry name" value="His_kinase_dom"/>
</dbReference>
<reference evidence="12" key="2">
    <citation type="submission" date="2018-05" db="EMBL/GenBank/DDBJ databases">
        <authorList>
            <person name="Ferrari B."/>
        </authorList>
    </citation>
    <scope>NUCLEOTIDE SEQUENCE</scope>
    <source>
        <strain evidence="12">RRmetagenome_bin12</strain>
    </source>
</reference>
<dbReference type="SUPFAM" id="SSF52172">
    <property type="entry name" value="CheY-like"/>
    <property type="match status" value="1"/>
</dbReference>
<dbReference type="PROSITE" id="PS50110">
    <property type="entry name" value="RESPONSE_REGULATORY"/>
    <property type="match status" value="1"/>
</dbReference>
<feature type="transmembrane region" description="Helical" evidence="8">
    <location>
        <begin position="75"/>
        <end position="96"/>
    </location>
</feature>
<dbReference type="Gene3D" id="1.10.287.130">
    <property type="match status" value="1"/>
</dbReference>
<feature type="modified residue" description="4-aspartylphosphate" evidence="7">
    <location>
        <position position="446"/>
    </location>
</feature>
<dbReference type="InterPro" id="IPR003594">
    <property type="entry name" value="HATPase_dom"/>
</dbReference>
<gene>
    <name evidence="12" type="ORF">DLM65_08795</name>
    <name evidence="11" type="ORF">JF886_06505</name>
</gene>
<dbReference type="EMBL" id="QHBU01000165">
    <property type="protein sequence ID" value="PZR80223.1"/>
    <property type="molecule type" value="Genomic_DNA"/>
</dbReference>
<keyword evidence="5 12" id="KW-0418">Kinase</keyword>
<keyword evidence="6" id="KW-0902">Two-component regulatory system</keyword>
<keyword evidence="3 7" id="KW-0597">Phosphoprotein</keyword>
<reference evidence="11 14" key="3">
    <citation type="submission" date="2020-10" db="EMBL/GenBank/DDBJ databases">
        <title>Ca. Dormibacterota MAGs.</title>
        <authorList>
            <person name="Montgomery K."/>
        </authorList>
    </citation>
    <scope>NUCLEOTIDE SEQUENCE [LARGE SCALE GENOMIC DNA]</scope>
    <source>
        <strain evidence="11">SC8812_S17_18</strain>
    </source>
</reference>
<evidence type="ECO:0000313" key="14">
    <source>
        <dbReference type="Proteomes" id="UP000606991"/>
    </source>
</evidence>
<accession>A0A934JV44</accession>
<dbReference type="SMART" id="SM00387">
    <property type="entry name" value="HATPase_c"/>
    <property type="match status" value="1"/>
</dbReference>
<dbReference type="Proteomes" id="UP000248724">
    <property type="component" value="Unassembled WGS sequence"/>
</dbReference>
<protein>
    <recommendedName>
        <fullName evidence="2">histidine kinase</fullName>
        <ecNumber evidence="2">2.7.13.3</ecNumber>
    </recommendedName>
</protein>
<accession>A0A2W5Z4P4</accession>
<dbReference type="EMBL" id="JAEKNS010000070">
    <property type="protein sequence ID" value="MBJ7594504.1"/>
    <property type="molecule type" value="Genomic_DNA"/>
</dbReference>
<evidence type="ECO:0000313" key="13">
    <source>
        <dbReference type="Proteomes" id="UP000248724"/>
    </source>
</evidence>
<evidence type="ECO:0000256" key="7">
    <source>
        <dbReference type="PROSITE-ProRule" id="PRU00169"/>
    </source>
</evidence>
<evidence type="ECO:0000256" key="8">
    <source>
        <dbReference type="SAM" id="Phobius"/>
    </source>
</evidence>
<dbReference type="InterPro" id="IPR011006">
    <property type="entry name" value="CheY-like_superfamily"/>
</dbReference>
<evidence type="ECO:0000256" key="6">
    <source>
        <dbReference type="ARBA" id="ARBA00023012"/>
    </source>
</evidence>
<name>A0A2W5Z4P4_9BACT</name>
<keyword evidence="8" id="KW-1133">Transmembrane helix</keyword>
<dbReference type="PANTHER" id="PTHR43047">
    <property type="entry name" value="TWO-COMPONENT HISTIDINE PROTEIN KINASE"/>
    <property type="match status" value="1"/>
</dbReference>
<dbReference type="FunFam" id="3.30.565.10:FF:000006">
    <property type="entry name" value="Sensor histidine kinase WalK"/>
    <property type="match status" value="1"/>
</dbReference>
<dbReference type="Pfam" id="PF00512">
    <property type="entry name" value="HisKA"/>
    <property type="match status" value="1"/>
</dbReference>
<dbReference type="SUPFAM" id="SSF55874">
    <property type="entry name" value="ATPase domain of HSP90 chaperone/DNA topoisomerase II/histidine kinase"/>
    <property type="match status" value="1"/>
</dbReference>
<evidence type="ECO:0000256" key="2">
    <source>
        <dbReference type="ARBA" id="ARBA00012438"/>
    </source>
</evidence>
<dbReference type="SMART" id="SM00448">
    <property type="entry name" value="REC"/>
    <property type="match status" value="1"/>
</dbReference>
<evidence type="ECO:0000313" key="11">
    <source>
        <dbReference type="EMBL" id="MBJ7594504.1"/>
    </source>
</evidence>
<dbReference type="GO" id="GO:0005886">
    <property type="term" value="C:plasma membrane"/>
    <property type="evidence" value="ECO:0007669"/>
    <property type="project" value="TreeGrafter"/>
</dbReference>
<feature type="domain" description="Response regulatory" evidence="10">
    <location>
        <begin position="396"/>
        <end position="513"/>
    </location>
</feature>
<dbReference type="PRINTS" id="PR00344">
    <property type="entry name" value="BCTRLSENSOR"/>
</dbReference>
<dbReference type="Pfam" id="PF00072">
    <property type="entry name" value="Response_reg"/>
    <property type="match status" value="1"/>
</dbReference>
<dbReference type="PANTHER" id="PTHR43047:SF72">
    <property type="entry name" value="OSMOSENSING HISTIDINE PROTEIN KINASE SLN1"/>
    <property type="match status" value="1"/>
</dbReference>
<keyword evidence="8" id="KW-0812">Transmembrane</keyword>
<proteinExistence type="predicted"/>
<dbReference type="GO" id="GO:0009927">
    <property type="term" value="F:histidine phosphotransfer kinase activity"/>
    <property type="evidence" value="ECO:0007669"/>
    <property type="project" value="TreeGrafter"/>
</dbReference>
<dbReference type="CDD" id="cd16922">
    <property type="entry name" value="HATPase_EvgS-ArcB-TorS-like"/>
    <property type="match status" value="1"/>
</dbReference>
<dbReference type="Proteomes" id="UP000606991">
    <property type="component" value="Unassembled WGS sequence"/>
</dbReference>
<evidence type="ECO:0000256" key="5">
    <source>
        <dbReference type="ARBA" id="ARBA00022777"/>
    </source>
</evidence>
<feature type="domain" description="Histidine kinase" evidence="9">
    <location>
        <begin position="162"/>
        <end position="376"/>
    </location>
</feature>
<dbReference type="InterPro" id="IPR036097">
    <property type="entry name" value="HisK_dim/P_sf"/>
</dbReference>
<dbReference type="AlphaFoldDB" id="A0A2W5Z4P4"/>
<dbReference type="PROSITE" id="PS50109">
    <property type="entry name" value="HIS_KIN"/>
    <property type="match status" value="1"/>
</dbReference>
<feature type="transmembrane region" description="Helical" evidence="8">
    <location>
        <begin position="102"/>
        <end position="119"/>
    </location>
</feature>
<feature type="transmembrane region" description="Helical" evidence="8">
    <location>
        <begin position="49"/>
        <end position="68"/>
    </location>
</feature>
<organism evidence="12 13">
    <name type="scientific">Candidatus Aeolococcus gillhamiae</name>
    <dbReference type="NCBI Taxonomy" id="3127015"/>
    <lineage>
        <taxon>Bacteria</taxon>
        <taxon>Bacillati</taxon>
        <taxon>Candidatus Dormiibacterota</taxon>
        <taxon>Candidatus Dormibacteria</taxon>
        <taxon>Candidatus Aeolococcales</taxon>
        <taxon>Candidatus Aeolococcaceae</taxon>
        <taxon>Candidatus Aeolococcus</taxon>
    </lineage>
</organism>
<evidence type="ECO:0000256" key="3">
    <source>
        <dbReference type="ARBA" id="ARBA00022553"/>
    </source>
</evidence>
<dbReference type="InterPro" id="IPR036890">
    <property type="entry name" value="HATPase_C_sf"/>
</dbReference>
<dbReference type="InterPro" id="IPR001789">
    <property type="entry name" value="Sig_transdc_resp-reg_receiver"/>
</dbReference>
<dbReference type="InterPro" id="IPR004358">
    <property type="entry name" value="Sig_transdc_His_kin-like_C"/>
</dbReference>
<sequence length="516" mass="55024">MCAAAGKSHEWSELPMPWPSWGRRGKAVLSVACVAAVVGVFLGDYATTGAGTIGALGAIPVLVVAWFLSRRWTLAITVLALLLRLLALVLGDVTAVTFGSQSVVLVVVALAGSVAATSVHRAAIARAALGDVDELRRAETAVVAALAEAEAASQAKSEYLSRVSHELRTPLTVILGFAGLLELEDPRPDQQASIATVLKAADHLLRMIDELLAISKIESGREELALEPVGVDEVVTECVELVALSAGQRRVAVHREPSGERVNADPQRLKQVVLNLLTNAVKYNREGGHIDVCARRVDGERVRITVKDTGPGIASDLLPRLFQPFDRLGAERTTIEGTGLGLALSKHLVELMEGTIGVDSEPGAGSTFWLEFAHAAAAPGQPHTVPAGAAVVPTRTLLYVEDNLASLELVERTLQHRPALRVIPLMQGGLAIDIATQHHPDLVLLDLHLPDIDGDEVLRRLKAGERTRDIPVIMLSADVSDRNPPRMRALGAAAFLTKPIKVRDLLDAIDEALPAR</sequence>
<dbReference type="InterPro" id="IPR003661">
    <property type="entry name" value="HisK_dim/P_dom"/>
</dbReference>
<dbReference type="Gene3D" id="3.30.565.10">
    <property type="entry name" value="Histidine kinase-like ATPase, C-terminal domain"/>
    <property type="match status" value="1"/>
</dbReference>
<dbReference type="GO" id="GO:0000155">
    <property type="term" value="F:phosphorelay sensor kinase activity"/>
    <property type="evidence" value="ECO:0007669"/>
    <property type="project" value="InterPro"/>
</dbReference>
<dbReference type="RefSeq" id="WP_337310763.1">
    <property type="nucleotide sequence ID" value="NZ_JAEKNS010000070.1"/>
</dbReference>
<feature type="transmembrane region" description="Helical" evidence="8">
    <location>
        <begin position="27"/>
        <end position="43"/>
    </location>
</feature>
<keyword evidence="4" id="KW-0808">Transferase</keyword>
<dbReference type="SMART" id="SM00388">
    <property type="entry name" value="HisKA"/>
    <property type="match status" value="1"/>
</dbReference>
<dbReference type="CDD" id="cd00082">
    <property type="entry name" value="HisKA"/>
    <property type="match status" value="1"/>
</dbReference>
<evidence type="ECO:0000259" key="9">
    <source>
        <dbReference type="PROSITE" id="PS50109"/>
    </source>
</evidence>
<dbReference type="Gene3D" id="3.40.50.2300">
    <property type="match status" value="1"/>
</dbReference>
<reference evidence="12 13" key="1">
    <citation type="journal article" date="2017" name="Nature">
        <title>Atmospheric trace gases support primary production in Antarctic desert surface soil.</title>
        <authorList>
            <person name="Ji M."/>
            <person name="Greening C."/>
            <person name="Vanwonterghem I."/>
            <person name="Carere C.R."/>
            <person name="Bay S.K."/>
            <person name="Steen J.A."/>
            <person name="Montgomery K."/>
            <person name="Lines T."/>
            <person name="Beardall J."/>
            <person name="van Dorst J."/>
            <person name="Snape I."/>
            <person name="Stott M.B."/>
            <person name="Hugenholtz P."/>
            <person name="Ferrari B.C."/>
        </authorList>
    </citation>
    <scope>NUCLEOTIDE SEQUENCE [LARGE SCALE GENOMIC DNA]</scope>
    <source>
        <strain evidence="12">RRmetagenome_bin12</strain>
    </source>
</reference>